<evidence type="ECO:0000256" key="12">
    <source>
        <dbReference type="ARBA" id="ARBA00023303"/>
    </source>
</evidence>
<evidence type="ECO:0000256" key="6">
    <source>
        <dbReference type="ARBA" id="ARBA00022989"/>
    </source>
</evidence>
<dbReference type="InterPro" id="IPR001320">
    <property type="entry name" value="Iontro_rcpt_C"/>
</dbReference>
<evidence type="ECO:0000256" key="9">
    <source>
        <dbReference type="ARBA" id="ARBA00023170"/>
    </source>
</evidence>
<dbReference type="InterPro" id="IPR001828">
    <property type="entry name" value="ANF_lig-bd_rcpt"/>
</dbReference>
<dbReference type="Gene3D" id="3.40.50.2300">
    <property type="match status" value="2"/>
</dbReference>
<evidence type="ECO:0000256" key="10">
    <source>
        <dbReference type="ARBA" id="ARBA00023180"/>
    </source>
</evidence>
<evidence type="ECO:0000313" key="18">
    <source>
        <dbReference type="Proteomes" id="UP000504603"/>
    </source>
</evidence>
<keyword evidence="11 13" id="KW-1071">Ligand-gated ion channel</keyword>
<dbReference type="Gene3D" id="1.10.287.70">
    <property type="match status" value="1"/>
</dbReference>
<evidence type="ECO:0000256" key="16">
    <source>
        <dbReference type="SAM" id="SignalP"/>
    </source>
</evidence>
<dbReference type="FunFam" id="3.40.50.2300:FF:000188">
    <property type="entry name" value="Glutamate receptor"/>
    <property type="match status" value="1"/>
</dbReference>
<feature type="transmembrane region" description="Helical" evidence="15">
    <location>
        <begin position="748"/>
        <end position="765"/>
    </location>
</feature>
<dbReference type="SMART" id="SM00079">
    <property type="entry name" value="PBPe"/>
    <property type="match status" value="1"/>
</dbReference>
<evidence type="ECO:0000256" key="13">
    <source>
        <dbReference type="PIRNR" id="PIRNR037090"/>
    </source>
</evidence>
<dbReference type="InterPro" id="IPR028082">
    <property type="entry name" value="Peripla_BP_I"/>
</dbReference>
<evidence type="ECO:0000313" key="19">
    <source>
        <dbReference type="RefSeq" id="XP_022144165.1"/>
    </source>
</evidence>
<dbReference type="RefSeq" id="XP_022144165.1">
    <property type="nucleotide sequence ID" value="XM_022288473.1"/>
</dbReference>
<feature type="transmembrane region" description="Helical" evidence="15">
    <location>
        <begin position="586"/>
        <end position="604"/>
    </location>
</feature>
<organism evidence="18 19">
    <name type="scientific">Momordica charantia</name>
    <name type="common">Bitter gourd</name>
    <name type="synonym">Balsam pear</name>
    <dbReference type="NCBI Taxonomy" id="3673"/>
    <lineage>
        <taxon>Eukaryota</taxon>
        <taxon>Viridiplantae</taxon>
        <taxon>Streptophyta</taxon>
        <taxon>Embryophyta</taxon>
        <taxon>Tracheophyta</taxon>
        <taxon>Spermatophyta</taxon>
        <taxon>Magnoliopsida</taxon>
        <taxon>eudicotyledons</taxon>
        <taxon>Gunneridae</taxon>
        <taxon>Pentapetalae</taxon>
        <taxon>rosids</taxon>
        <taxon>fabids</taxon>
        <taxon>Cucurbitales</taxon>
        <taxon>Cucurbitaceae</taxon>
        <taxon>Momordiceae</taxon>
        <taxon>Momordica</taxon>
    </lineage>
</organism>
<dbReference type="InterPro" id="IPR044440">
    <property type="entry name" value="GABAb_receptor_plant_PBP1"/>
</dbReference>
<evidence type="ECO:0000256" key="5">
    <source>
        <dbReference type="ARBA" id="ARBA00022729"/>
    </source>
</evidence>
<comment type="similarity">
    <text evidence="2 13">Belongs to the glutamate-gated ion channel (TC 1.A.10.1) family.</text>
</comment>
<sequence length="868" mass="97276">MIFGAALSFFCLVGFLLQLEGSTSSEAHFRCSAAGADHRKNRVVKMGVIADNSSRLGREQIVAIHMALQNYPSFNSCHKLQLLLLDSPDNSAHATATALDLITHKKVEAMFGTLTREEVSTIYELHKPSMNIPIISLSTASLVQPSTIMPIQTSSFIQMANDITHQTRCIAAVVGQFRWRRVTALYENKNGGDFTTNMAILKLLSDSLRDFNSEIENHHDFSLSDPEPLIEEKLMNLSRNTNRVFILVQSSVELATLLFTKAKKLNMMENGYVWIVGDDMANLLDSLDSAAFSDLQGVIGCKIYFEETKNRLFKKFKTKFRRNYMSKFSEDEGRGDPSIFALRAYDACTAVASALDELQGRPSGQQWPQKVLESKFEGVSGVVSFKKGILSQLPTFQIINVFGKGYKEIAFWSPELGFFDKFSQQTSTNARTGNASFNFSSLVFWPGNARSVPKGWDFSNLKKPLRIGVSTKAAFQEFVRVNYNHTNGPHFSGFSISVFQKVAANLPYFLPYKFLPYNDSYDSLLQKVHNKEFDMAVGDFGIFADRFEYVDFSEPYLDNAAVMIVKEKPLKWAQSMLFMRAFTPQMWLLMLSMHIFVSSAIWLIERKHNDALKGFGNMLWFSVSVIFYLHREPIKSGLARFVLGPWLFTILIVTASFTASLSSMMTISRYQPSFLDIETLKLKNATVGCNNGSVMVRFLSQVLSFPVGNIKQISGVDRFPEALEKEEIQAAFFSGPHAEVFLTKHCKYYTRATIFKLVGMGFAFPKGSPLTVDISESIAELIEERRMPDLKTTLLSTFNCSSGTNDNDINGSGLGPEPFAGLLLISGVIASTAVLITACRLVLMRLGWITKPTSFKAQIFNLIRLRPS</sequence>
<keyword evidence="6 15" id="KW-1133">Transmembrane helix</keyword>
<feature type="chain" id="PRO_5027044449" description="Glutamate receptor" evidence="16">
    <location>
        <begin position="26"/>
        <end position="868"/>
    </location>
</feature>
<feature type="signal peptide" evidence="16">
    <location>
        <begin position="1"/>
        <end position="25"/>
    </location>
</feature>
<evidence type="ECO:0000256" key="4">
    <source>
        <dbReference type="ARBA" id="ARBA00022692"/>
    </source>
</evidence>
<keyword evidence="7 13" id="KW-0406">Ion transport</keyword>
<dbReference type="GO" id="GO:0016020">
    <property type="term" value="C:membrane"/>
    <property type="evidence" value="ECO:0007669"/>
    <property type="project" value="UniProtKB-SubCell"/>
</dbReference>
<keyword evidence="18" id="KW-1185">Reference proteome</keyword>
<dbReference type="InterPro" id="IPR015683">
    <property type="entry name" value="Ionotropic_Glu_rcpt"/>
</dbReference>
<proteinExistence type="inferred from homology"/>
<evidence type="ECO:0000256" key="14">
    <source>
        <dbReference type="PIRSR" id="PIRSR037090-50"/>
    </source>
</evidence>
<dbReference type="CDD" id="cd19990">
    <property type="entry name" value="PBP1_GABAb_receptor_plant"/>
    <property type="match status" value="1"/>
</dbReference>
<evidence type="ECO:0000256" key="1">
    <source>
        <dbReference type="ARBA" id="ARBA00004141"/>
    </source>
</evidence>
<keyword evidence="9 13" id="KW-0675">Receptor</keyword>
<keyword evidence="12 13" id="KW-0407">Ion channel</keyword>
<dbReference type="FunFam" id="1.10.287.70:FF:000172">
    <property type="entry name" value="Glutamate receptor"/>
    <property type="match status" value="1"/>
</dbReference>
<evidence type="ECO:0000259" key="17">
    <source>
        <dbReference type="SMART" id="SM00079"/>
    </source>
</evidence>
<dbReference type="PIRSF" id="PIRSF037090">
    <property type="entry name" value="Iontro_Glu-like_rcpt_pln"/>
    <property type="match status" value="1"/>
</dbReference>
<reference evidence="19" key="1">
    <citation type="submission" date="2025-08" db="UniProtKB">
        <authorList>
            <consortium name="RefSeq"/>
        </authorList>
    </citation>
    <scope>IDENTIFICATION</scope>
    <source>
        <strain evidence="19">OHB3-1</strain>
    </source>
</reference>
<feature type="transmembrane region" description="Helical" evidence="15">
    <location>
        <begin position="819"/>
        <end position="843"/>
    </location>
</feature>
<comment type="function">
    <text evidence="13">Glutamate-gated receptor that probably acts as non-selective cation channel.</text>
</comment>
<name>A0A6J1CQW2_MOMCH</name>
<dbReference type="OrthoDB" id="5984008at2759"/>
<keyword evidence="14" id="KW-1015">Disulfide bond</keyword>
<gene>
    <name evidence="19" type="primary">LOC111013923</name>
</gene>
<keyword evidence="5 16" id="KW-0732">Signal</keyword>
<feature type="disulfide bond" evidence="14">
    <location>
        <begin position="746"/>
        <end position="800"/>
    </location>
</feature>
<dbReference type="GO" id="GO:0015276">
    <property type="term" value="F:ligand-gated monoatomic ion channel activity"/>
    <property type="evidence" value="ECO:0007669"/>
    <property type="project" value="InterPro"/>
</dbReference>
<keyword evidence="3 13" id="KW-0813">Transport</keyword>
<evidence type="ECO:0000256" key="2">
    <source>
        <dbReference type="ARBA" id="ARBA00008685"/>
    </source>
</evidence>
<feature type="domain" description="Ionotropic glutamate receptor C-terminal" evidence="17">
    <location>
        <begin position="466"/>
        <end position="797"/>
    </location>
</feature>
<dbReference type="GeneID" id="111013923"/>
<evidence type="ECO:0000256" key="15">
    <source>
        <dbReference type="SAM" id="Phobius"/>
    </source>
</evidence>
<feature type="transmembrane region" description="Helical" evidence="15">
    <location>
        <begin position="641"/>
        <end position="661"/>
    </location>
</feature>
<feature type="transmembrane region" description="Helical" evidence="15">
    <location>
        <begin position="611"/>
        <end position="629"/>
    </location>
</feature>
<dbReference type="KEGG" id="mcha:111013923"/>
<evidence type="ECO:0000256" key="11">
    <source>
        <dbReference type="ARBA" id="ARBA00023286"/>
    </source>
</evidence>
<keyword evidence="4 15" id="KW-0812">Transmembrane</keyword>
<evidence type="ECO:0000256" key="3">
    <source>
        <dbReference type="ARBA" id="ARBA00022448"/>
    </source>
</evidence>
<dbReference type="PANTHER" id="PTHR18966">
    <property type="entry name" value="IONOTROPIC GLUTAMATE RECEPTOR"/>
    <property type="match status" value="1"/>
</dbReference>
<evidence type="ECO:0000256" key="8">
    <source>
        <dbReference type="ARBA" id="ARBA00023136"/>
    </source>
</evidence>
<dbReference type="Pfam" id="PF00060">
    <property type="entry name" value="Lig_chan"/>
    <property type="match status" value="1"/>
</dbReference>
<protein>
    <recommendedName>
        <fullName evidence="13">Glutamate receptor</fullName>
    </recommendedName>
</protein>
<accession>A0A6J1CQW2</accession>
<comment type="subcellular location">
    <subcellularLocation>
        <location evidence="1">Membrane</location>
        <topology evidence="1">Multi-pass membrane protein</topology>
    </subcellularLocation>
</comment>
<dbReference type="SUPFAM" id="SSF53850">
    <property type="entry name" value="Periplasmic binding protein-like II"/>
    <property type="match status" value="1"/>
</dbReference>
<dbReference type="Gene3D" id="3.40.190.10">
    <property type="entry name" value="Periplasmic binding protein-like II"/>
    <property type="match status" value="1"/>
</dbReference>
<dbReference type="Proteomes" id="UP000504603">
    <property type="component" value="Unplaced"/>
</dbReference>
<keyword evidence="10" id="KW-0325">Glycoprotein</keyword>
<keyword evidence="8 13" id="KW-0472">Membrane</keyword>
<dbReference type="SUPFAM" id="SSF53822">
    <property type="entry name" value="Periplasmic binding protein-like I"/>
    <property type="match status" value="1"/>
</dbReference>
<dbReference type="InterPro" id="IPR017103">
    <property type="entry name" value="Iontropic_Glu_rcpt_pln"/>
</dbReference>
<dbReference type="AlphaFoldDB" id="A0A6J1CQW2"/>
<evidence type="ECO:0000256" key="7">
    <source>
        <dbReference type="ARBA" id="ARBA00023065"/>
    </source>
</evidence>
<dbReference type="Pfam" id="PF01094">
    <property type="entry name" value="ANF_receptor"/>
    <property type="match status" value="1"/>
</dbReference>